<evidence type="ECO:0000256" key="5">
    <source>
        <dbReference type="SAM" id="Phobius"/>
    </source>
</evidence>
<keyword evidence="3 5" id="KW-1133">Transmembrane helix</keyword>
<name>A0A0G0HD80_9BACT</name>
<feature type="transmembrane region" description="Helical" evidence="5">
    <location>
        <begin position="180"/>
        <end position="199"/>
    </location>
</feature>
<evidence type="ECO:0000313" key="7">
    <source>
        <dbReference type="EMBL" id="KKQ01886.1"/>
    </source>
</evidence>
<evidence type="ECO:0000256" key="1">
    <source>
        <dbReference type="ARBA" id="ARBA00004141"/>
    </source>
</evidence>
<evidence type="ECO:0000256" key="2">
    <source>
        <dbReference type="ARBA" id="ARBA00022692"/>
    </source>
</evidence>
<feature type="transmembrane region" description="Helical" evidence="5">
    <location>
        <begin position="38"/>
        <end position="58"/>
    </location>
</feature>
<dbReference type="InterPro" id="IPR007016">
    <property type="entry name" value="O-antigen_ligase-rel_domated"/>
</dbReference>
<dbReference type="InterPro" id="IPR051533">
    <property type="entry name" value="WaaL-like"/>
</dbReference>
<dbReference type="PANTHER" id="PTHR37422:SF13">
    <property type="entry name" value="LIPOPOLYSACCHARIDE BIOSYNTHESIS PROTEIN PA4999-RELATED"/>
    <property type="match status" value="1"/>
</dbReference>
<feature type="transmembrane region" description="Helical" evidence="5">
    <location>
        <begin position="419"/>
        <end position="440"/>
    </location>
</feature>
<feature type="transmembrane region" description="Helical" evidence="5">
    <location>
        <begin position="156"/>
        <end position="173"/>
    </location>
</feature>
<feature type="transmembrane region" description="Helical" evidence="5">
    <location>
        <begin position="219"/>
        <end position="237"/>
    </location>
</feature>
<dbReference type="GO" id="GO:0016020">
    <property type="term" value="C:membrane"/>
    <property type="evidence" value="ECO:0007669"/>
    <property type="project" value="UniProtKB-SubCell"/>
</dbReference>
<evidence type="ECO:0000259" key="6">
    <source>
        <dbReference type="Pfam" id="PF04932"/>
    </source>
</evidence>
<reference evidence="7 8" key="1">
    <citation type="journal article" date="2015" name="Nature">
        <title>rRNA introns, odd ribosomes, and small enigmatic genomes across a large radiation of phyla.</title>
        <authorList>
            <person name="Brown C.T."/>
            <person name="Hug L.A."/>
            <person name="Thomas B.C."/>
            <person name="Sharon I."/>
            <person name="Castelle C.J."/>
            <person name="Singh A."/>
            <person name="Wilkins M.J."/>
            <person name="Williams K.H."/>
            <person name="Banfield J.F."/>
        </authorList>
    </citation>
    <scope>NUCLEOTIDE SEQUENCE [LARGE SCALE GENOMIC DNA]</scope>
</reference>
<proteinExistence type="predicted"/>
<keyword evidence="4 5" id="KW-0472">Membrane</keyword>
<protein>
    <recommendedName>
        <fullName evidence="6">O-antigen ligase-related domain-containing protein</fullName>
    </recommendedName>
</protein>
<accession>A0A0G0HD80</accession>
<feature type="domain" description="O-antigen ligase-related" evidence="6">
    <location>
        <begin position="182"/>
        <end position="395"/>
    </location>
</feature>
<dbReference type="STRING" id="1618480.US11_C0003G0029"/>
<feature type="transmembrane region" description="Helical" evidence="5">
    <location>
        <begin position="96"/>
        <end position="115"/>
    </location>
</feature>
<evidence type="ECO:0000256" key="3">
    <source>
        <dbReference type="ARBA" id="ARBA00022989"/>
    </source>
</evidence>
<dbReference type="Proteomes" id="UP000034344">
    <property type="component" value="Unassembled WGS sequence"/>
</dbReference>
<evidence type="ECO:0000313" key="8">
    <source>
        <dbReference type="Proteomes" id="UP000034344"/>
    </source>
</evidence>
<evidence type="ECO:0000256" key="4">
    <source>
        <dbReference type="ARBA" id="ARBA00023136"/>
    </source>
</evidence>
<keyword evidence="2 5" id="KW-0812">Transmembrane</keyword>
<comment type="subcellular location">
    <subcellularLocation>
        <location evidence="1">Membrane</location>
        <topology evidence="1">Multi-pass membrane protein</topology>
    </subcellularLocation>
</comment>
<dbReference type="AlphaFoldDB" id="A0A0G0HD80"/>
<feature type="transmembrane region" description="Helical" evidence="5">
    <location>
        <begin position="387"/>
        <end position="407"/>
    </location>
</feature>
<feature type="transmembrane region" description="Helical" evidence="5">
    <location>
        <begin position="446"/>
        <end position="464"/>
    </location>
</feature>
<dbReference type="Pfam" id="PF04932">
    <property type="entry name" value="Wzy_C"/>
    <property type="match status" value="1"/>
</dbReference>
<feature type="transmembrane region" description="Helical" evidence="5">
    <location>
        <begin position="70"/>
        <end position="89"/>
    </location>
</feature>
<sequence length="468" mass="53248">MINYTYIAIRMEDLFMVIYLGIYLIQLLRKKTTIDRRFFILFALYWLAVLASSFYAVYIAKTITVKHLAFLHAFRRVEYMSVFLIALSVIKSKKDFIFYIGLILAAFLIVNIYGLGQKFLGWPAVQTMNPEYAKGYLLFLTPEARISSTFSGHYDLAAYLIFLMPIVLGFYFLRSSLKYFLLFIASLLILVFTASRVSYGSYILSTFPFLLFLRKPKHFFVVLLFTLIFTLSSNNLTSRFKRTFQVKQIFVNQQTGQVVIPQAMTSKELPAGSFYIGLKQSGGQQATDSIPKQDELLKERILDEIRTEARSKGKKLSSKEERDLTASIAAKLKPINTVVSDISFATRLQVEWPRAINAFLFNPILGTGPSSITEATDNDYLRSLGEVGLLGTLLLGLIFFIIAKTIIIAFIKMKTDEKYLYGGFLFGLLGLLVNATYIDVFEASKIAFQFWFIAGLFIGFLPYAKAKK</sequence>
<feature type="transmembrane region" description="Helical" evidence="5">
    <location>
        <begin position="355"/>
        <end position="372"/>
    </location>
</feature>
<gene>
    <name evidence="7" type="ORF">US11_C0003G0029</name>
</gene>
<feature type="transmembrane region" description="Helical" evidence="5">
    <location>
        <begin position="6"/>
        <end position="26"/>
    </location>
</feature>
<comment type="caution">
    <text evidence="7">The sequence shown here is derived from an EMBL/GenBank/DDBJ whole genome shotgun (WGS) entry which is preliminary data.</text>
</comment>
<organism evidence="7 8">
    <name type="scientific">Candidatus Roizmanbacteria bacterium GW2011_GWA2_36_23</name>
    <dbReference type="NCBI Taxonomy" id="1618480"/>
    <lineage>
        <taxon>Bacteria</taxon>
        <taxon>Candidatus Roizmaniibacteriota</taxon>
    </lineage>
</organism>
<dbReference type="EMBL" id="LBRS01000003">
    <property type="protein sequence ID" value="KKQ01886.1"/>
    <property type="molecule type" value="Genomic_DNA"/>
</dbReference>
<dbReference type="PANTHER" id="PTHR37422">
    <property type="entry name" value="TEICHURONIC ACID BIOSYNTHESIS PROTEIN TUAE"/>
    <property type="match status" value="1"/>
</dbReference>